<evidence type="ECO:0000313" key="4">
    <source>
        <dbReference type="EMBL" id="ODA32867.1"/>
    </source>
</evidence>
<dbReference type="InterPro" id="IPR011642">
    <property type="entry name" value="Gate_dom"/>
</dbReference>
<keyword evidence="1" id="KW-0472">Membrane</keyword>
<keyword evidence="5" id="KW-1185">Reference proteome</keyword>
<dbReference type="InterPro" id="IPR027417">
    <property type="entry name" value="P-loop_NTPase"/>
</dbReference>
<dbReference type="PANTHER" id="PTHR43185:SF1">
    <property type="entry name" value="FE(2+) TRANSPORTER FEOB"/>
    <property type="match status" value="1"/>
</dbReference>
<feature type="domain" description="Nucleoside transporter/FeoB GTPase Gate" evidence="3">
    <location>
        <begin position="264"/>
        <end position="356"/>
    </location>
</feature>
<keyword evidence="1" id="KW-0812">Transmembrane</keyword>
<evidence type="ECO:0000259" key="2">
    <source>
        <dbReference type="Pfam" id="PF01926"/>
    </source>
</evidence>
<feature type="transmembrane region" description="Helical" evidence="1">
    <location>
        <begin position="190"/>
        <end position="210"/>
    </location>
</feature>
<evidence type="ECO:0000313" key="5">
    <source>
        <dbReference type="Proteomes" id="UP000094828"/>
    </source>
</evidence>
<organism evidence="4 5">
    <name type="scientific">Planctopirus hydrillae</name>
    <dbReference type="NCBI Taxonomy" id="1841610"/>
    <lineage>
        <taxon>Bacteria</taxon>
        <taxon>Pseudomonadati</taxon>
        <taxon>Planctomycetota</taxon>
        <taxon>Planctomycetia</taxon>
        <taxon>Planctomycetales</taxon>
        <taxon>Planctomycetaceae</taxon>
        <taxon>Planctopirus</taxon>
    </lineage>
</organism>
<feature type="transmembrane region" description="Helical" evidence="1">
    <location>
        <begin position="335"/>
        <end position="362"/>
    </location>
</feature>
<feature type="transmembrane region" description="Helical" evidence="1">
    <location>
        <begin position="428"/>
        <end position="459"/>
    </location>
</feature>
<dbReference type="InterPro" id="IPR006073">
    <property type="entry name" value="GTP-bd"/>
</dbReference>
<feature type="transmembrane region" description="Helical" evidence="1">
    <location>
        <begin position="368"/>
        <end position="388"/>
    </location>
</feature>
<feature type="transmembrane region" description="Helical" evidence="1">
    <location>
        <begin position="502"/>
        <end position="524"/>
    </location>
</feature>
<reference evidence="4 5" key="1">
    <citation type="submission" date="2016-05" db="EMBL/GenBank/DDBJ databases">
        <title>Genomic and physiological characterization of Planctopirus sp. isolated from fresh water lake.</title>
        <authorList>
            <person name="Subhash Y."/>
            <person name="Ramana C."/>
        </authorList>
    </citation>
    <scope>NUCLEOTIDE SEQUENCE [LARGE SCALE GENOMIC DNA]</scope>
    <source>
        <strain evidence="4 5">JC280</strain>
    </source>
</reference>
<gene>
    <name evidence="4" type="ORF">A6X21_20490</name>
</gene>
<proteinExistence type="predicted"/>
<dbReference type="OrthoDB" id="9809127at2"/>
<evidence type="ECO:0000256" key="1">
    <source>
        <dbReference type="SAM" id="Phobius"/>
    </source>
</evidence>
<protein>
    <submittedName>
        <fullName evidence="4">GTP-binding protein</fullName>
    </submittedName>
</protein>
<dbReference type="GO" id="GO:0015093">
    <property type="term" value="F:ferrous iron transmembrane transporter activity"/>
    <property type="evidence" value="ECO:0007669"/>
    <property type="project" value="TreeGrafter"/>
</dbReference>
<comment type="caution">
    <text evidence="4">The sequence shown here is derived from an EMBL/GenBank/DDBJ whole genome shotgun (WGS) entry which is preliminary data.</text>
</comment>
<dbReference type="Gene3D" id="3.40.50.300">
    <property type="entry name" value="P-loop containing nucleotide triphosphate hydrolases"/>
    <property type="match status" value="1"/>
</dbReference>
<accession>A0A1C3EI12</accession>
<feature type="domain" description="G" evidence="2">
    <location>
        <begin position="12"/>
        <end position="101"/>
    </location>
</feature>
<dbReference type="Proteomes" id="UP000094828">
    <property type="component" value="Unassembled WGS sequence"/>
</dbReference>
<dbReference type="STRING" id="1841610.A6X21_20490"/>
<dbReference type="PANTHER" id="PTHR43185">
    <property type="entry name" value="FERROUS IRON TRANSPORT PROTEIN B"/>
    <property type="match status" value="1"/>
</dbReference>
<dbReference type="GO" id="GO:0005886">
    <property type="term" value="C:plasma membrane"/>
    <property type="evidence" value="ECO:0007669"/>
    <property type="project" value="TreeGrafter"/>
</dbReference>
<name>A0A1C3EI12_9PLAN</name>
<dbReference type="RefSeq" id="WP_068847491.1">
    <property type="nucleotide sequence ID" value="NZ_LYDR01000063.1"/>
</dbReference>
<dbReference type="AlphaFoldDB" id="A0A1C3EI12"/>
<keyword evidence="1" id="KW-1133">Transmembrane helix</keyword>
<dbReference type="EMBL" id="LYDR01000063">
    <property type="protein sequence ID" value="ODA32867.1"/>
    <property type="molecule type" value="Genomic_DNA"/>
</dbReference>
<feature type="transmembrane region" description="Helical" evidence="1">
    <location>
        <begin position="261"/>
        <end position="280"/>
    </location>
</feature>
<dbReference type="InterPro" id="IPR050860">
    <property type="entry name" value="FeoB_GTPase"/>
</dbReference>
<dbReference type="SUPFAM" id="SSF52540">
    <property type="entry name" value="P-loop containing nucleoside triphosphate hydrolases"/>
    <property type="match status" value="1"/>
</dbReference>
<dbReference type="Pfam" id="PF07670">
    <property type="entry name" value="Gate"/>
    <property type="match status" value="1"/>
</dbReference>
<evidence type="ECO:0000259" key="3">
    <source>
        <dbReference type="Pfam" id="PF07670"/>
    </source>
</evidence>
<dbReference type="GO" id="GO:0005525">
    <property type="term" value="F:GTP binding"/>
    <property type="evidence" value="ECO:0007669"/>
    <property type="project" value="InterPro"/>
</dbReference>
<dbReference type="Pfam" id="PF01926">
    <property type="entry name" value="MMR_HSR1"/>
    <property type="match status" value="1"/>
</dbReference>
<sequence>MTITTALERQTVLLAGRESVGKSQLAAAWAKQPARSANFRGSTVHIEHYLTERFDLVDTPGILRTSDSETTRLALQEMSHHETVLLVVQATCLDEDLAEMLPLLKGKRGAVAVTFWDKVQPGEASQEALERLEKETGLRFIAMNARMPTTVTLAALEEAIEHSQAFPENPPKSKTGWRIESKPGILEGRFGAVFCLILLLIPALLTIFGANRLADLLHPLVAQAIQPAIEWVNASFPAWLAAPLTAEYDDFGYGLLNMGPFLLVWAFPTVLLFAVISAIYKTTGLIERINITLHPLVRPLGLSGRDLVRVLVGFGCNVPAVISTRACSSCSRGNAISAISFGAACSYQLPATLAVLSAGAVANGTNPLWPMFGYFAYLLVTTMIYLRLTSTSVSRDRLNILMHFQRPFLQWPSWSAIYREMRGTLEQFLFQAMPIFVVICGVTSLLAYSGAIAVLSAALSPIMTIFNLPPSASVAMVMASIRKDGIFLLTPLEGATTPMTTLQFLTAVYLAGVLLPCLVTALQISREMGWQFAVKMMARQAIFASLFAALLGWSGTFWN</sequence>
<feature type="transmembrane region" description="Helical" evidence="1">
    <location>
        <begin position="536"/>
        <end position="558"/>
    </location>
</feature>